<dbReference type="OrthoDB" id="5298556at2"/>
<name>A0A515DF91_9BURK</name>
<organism evidence="11 12">
    <name type="scientific">Rhodoferax sediminis</name>
    <dbReference type="NCBI Taxonomy" id="2509614"/>
    <lineage>
        <taxon>Bacteria</taxon>
        <taxon>Pseudomonadati</taxon>
        <taxon>Pseudomonadota</taxon>
        <taxon>Betaproteobacteria</taxon>
        <taxon>Burkholderiales</taxon>
        <taxon>Comamonadaceae</taxon>
        <taxon>Rhodoferax</taxon>
    </lineage>
</organism>
<evidence type="ECO:0000256" key="7">
    <source>
        <dbReference type="ARBA" id="ARBA00023306"/>
    </source>
</evidence>
<evidence type="ECO:0000256" key="10">
    <source>
        <dbReference type="SAM" id="MobiDB-lite"/>
    </source>
</evidence>
<dbReference type="PANTHER" id="PTHR37479:SF1">
    <property type="entry name" value="CELL DIVISION PROTEIN FTSL"/>
    <property type="match status" value="1"/>
</dbReference>
<comment type="subunit">
    <text evidence="8">Part of a complex composed of FtsB, FtsL and FtsQ.</text>
</comment>
<comment type="function">
    <text evidence="8">Essential cell division protein. May link together the upstream cell division proteins, which are predominantly cytoplasmic, with the downstream cell division proteins, which are predominantly periplasmic.</text>
</comment>
<comment type="similarity">
    <text evidence="8">Belongs to the FtsL family.</text>
</comment>
<keyword evidence="4 8" id="KW-0812">Transmembrane</keyword>
<dbReference type="Proteomes" id="UP000316798">
    <property type="component" value="Chromosome"/>
</dbReference>
<evidence type="ECO:0000313" key="12">
    <source>
        <dbReference type="Proteomes" id="UP000316798"/>
    </source>
</evidence>
<dbReference type="InterPro" id="IPR011922">
    <property type="entry name" value="Cell_div_FtsL"/>
</dbReference>
<dbReference type="PANTHER" id="PTHR37479">
    <property type="entry name" value="CELL DIVISION PROTEIN FTSL"/>
    <property type="match status" value="1"/>
</dbReference>
<keyword evidence="2 8" id="KW-1003">Cell membrane</keyword>
<keyword evidence="3 8" id="KW-0132">Cell division</keyword>
<gene>
    <name evidence="8 11" type="primary">ftsL</name>
    <name evidence="11" type="ORF">EUB48_18415</name>
</gene>
<keyword evidence="7 8" id="KW-0131">Cell cycle</keyword>
<dbReference type="GO" id="GO:0043093">
    <property type="term" value="P:FtsZ-dependent cytokinesis"/>
    <property type="evidence" value="ECO:0007669"/>
    <property type="project" value="UniProtKB-UniRule"/>
</dbReference>
<feature type="region of interest" description="Disordered" evidence="10">
    <location>
        <begin position="91"/>
        <end position="117"/>
    </location>
</feature>
<dbReference type="HAMAP" id="MF_00910">
    <property type="entry name" value="FtsL"/>
    <property type="match status" value="1"/>
</dbReference>
<proteinExistence type="inferred from homology"/>
<dbReference type="KEGG" id="rhf:EUB48_18415"/>
<dbReference type="RefSeq" id="WP_142820500.1">
    <property type="nucleotide sequence ID" value="NZ_CP035503.1"/>
</dbReference>
<evidence type="ECO:0000256" key="3">
    <source>
        <dbReference type="ARBA" id="ARBA00022618"/>
    </source>
</evidence>
<evidence type="ECO:0000256" key="1">
    <source>
        <dbReference type="ARBA" id="ARBA00004401"/>
    </source>
</evidence>
<dbReference type="AlphaFoldDB" id="A0A515DF91"/>
<accession>A0A515DF91</accession>
<dbReference type="Pfam" id="PF04999">
    <property type="entry name" value="FtsL"/>
    <property type="match status" value="1"/>
</dbReference>
<evidence type="ECO:0000256" key="2">
    <source>
        <dbReference type="ARBA" id="ARBA00022475"/>
    </source>
</evidence>
<protein>
    <recommendedName>
        <fullName evidence="8 9">Cell division protein FtsL</fullName>
    </recommendedName>
</protein>
<dbReference type="EMBL" id="CP035503">
    <property type="protein sequence ID" value="QDL39049.1"/>
    <property type="molecule type" value="Genomic_DNA"/>
</dbReference>
<dbReference type="GO" id="GO:0005886">
    <property type="term" value="C:plasma membrane"/>
    <property type="evidence" value="ECO:0007669"/>
    <property type="project" value="UniProtKB-SubCell"/>
</dbReference>
<comment type="subcellular location">
    <subcellularLocation>
        <location evidence="8">Cell inner membrane</location>
        <topology evidence="8">Single-pass type II membrane protein</topology>
    </subcellularLocation>
    <subcellularLocation>
        <location evidence="1">Cell membrane</location>
        <topology evidence="1">Single-pass type II membrane protein</topology>
    </subcellularLocation>
    <text evidence="8">Localizes to the division septum where it forms a ring structure.</text>
</comment>
<evidence type="ECO:0000256" key="6">
    <source>
        <dbReference type="ARBA" id="ARBA00023136"/>
    </source>
</evidence>
<dbReference type="GO" id="GO:0032153">
    <property type="term" value="C:cell division site"/>
    <property type="evidence" value="ECO:0007669"/>
    <property type="project" value="UniProtKB-UniRule"/>
</dbReference>
<feature type="compositionally biased region" description="Low complexity" evidence="10">
    <location>
        <begin position="98"/>
        <end position="111"/>
    </location>
</feature>
<keyword evidence="6 8" id="KW-0472">Membrane</keyword>
<evidence type="ECO:0000256" key="4">
    <source>
        <dbReference type="ARBA" id="ARBA00022692"/>
    </source>
</evidence>
<evidence type="ECO:0000313" key="11">
    <source>
        <dbReference type="EMBL" id="QDL39049.1"/>
    </source>
</evidence>
<keyword evidence="12" id="KW-1185">Reference proteome</keyword>
<reference evidence="11 12" key="1">
    <citation type="submission" date="2019-01" db="EMBL/GenBank/DDBJ databases">
        <title>Genomic insights into a novel species Rhodoferax sp.</title>
        <authorList>
            <person name="Jin L."/>
        </authorList>
    </citation>
    <scope>NUCLEOTIDE SEQUENCE [LARGE SCALE GENOMIC DNA]</scope>
    <source>
        <strain evidence="11 12">CHu59-6-5</strain>
    </source>
</reference>
<evidence type="ECO:0000256" key="9">
    <source>
        <dbReference type="NCBIfam" id="TIGR02209"/>
    </source>
</evidence>
<dbReference type="NCBIfam" id="TIGR02209">
    <property type="entry name" value="ftsL_broad"/>
    <property type="match status" value="1"/>
</dbReference>
<keyword evidence="5 8" id="KW-1133">Transmembrane helix</keyword>
<sequence length="117" mass="12643">MTRLNLVLLLAVLASALYLVNTQYESRRLFTALDKANSEAQKLAQDNDRLQVEKRTQATPGRVEQLARAKLQMRPASPAITQYVTYNAAAASQRSEGPTRASSAPSGGSAPMQRGAP</sequence>
<evidence type="ECO:0000256" key="5">
    <source>
        <dbReference type="ARBA" id="ARBA00022989"/>
    </source>
</evidence>
<evidence type="ECO:0000256" key="8">
    <source>
        <dbReference type="HAMAP-Rule" id="MF_00910"/>
    </source>
</evidence>
<keyword evidence="8" id="KW-0997">Cell inner membrane</keyword>